<dbReference type="InterPro" id="IPR018499">
    <property type="entry name" value="Tetraspanin/Peripherin"/>
</dbReference>
<feature type="transmembrane region" description="Helical" evidence="5">
    <location>
        <begin position="74"/>
        <end position="94"/>
    </location>
</feature>
<keyword evidence="3 5" id="KW-1133">Transmembrane helix</keyword>
<dbReference type="Gene3D" id="1.10.1450.10">
    <property type="entry name" value="Tetraspanin"/>
    <property type="match status" value="1"/>
</dbReference>
<dbReference type="Proteomes" id="UP000092444">
    <property type="component" value="Unassembled WGS sequence"/>
</dbReference>
<dbReference type="STRING" id="37546.A0A1B0FJP2"/>
<comment type="subcellular location">
    <subcellularLocation>
        <location evidence="1">Membrane</location>
        <topology evidence="1">Multi-pass membrane protein</topology>
    </subcellularLocation>
</comment>
<dbReference type="PhylomeDB" id="A0A1B0FJP2"/>
<dbReference type="EMBL" id="CCAG010021894">
    <property type="status" value="NOT_ANNOTATED_CDS"/>
    <property type="molecule type" value="Genomic_DNA"/>
</dbReference>
<reference evidence="6" key="1">
    <citation type="submission" date="2020-05" db="UniProtKB">
        <authorList>
            <consortium name="EnsemblMetazoa"/>
        </authorList>
    </citation>
    <scope>IDENTIFICATION</scope>
    <source>
        <strain evidence="6">Yale</strain>
    </source>
</reference>
<feature type="transmembrane region" description="Helical" evidence="5">
    <location>
        <begin position="39"/>
        <end position="59"/>
    </location>
</feature>
<feature type="transmembrane region" description="Helical" evidence="5">
    <location>
        <begin position="15"/>
        <end position="32"/>
    </location>
</feature>
<dbReference type="CDD" id="cd03127">
    <property type="entry name" value="tetraspanin_LEL"/>
    <property type="match status" value="1"/>
</dbReference>
<evidence type="ECO:0000256" key="3">
    <source>
        <dbReference type="ARBA" id="ARBA00022989"/>
    </source>
</evidence>
<evidence type="ECO:0000313" key="7">
    <source>
        <dbReference type="Proteomes" id="UP000092444"/>
    </source>
</evidence>
<evidence type="ECO:0000256" key="4">
    <source>
        <dbReference type="ARBA" id="ARBA00023136"/>
    </source>
</evidence>
<dbReference type="SUPFAM" id="SSF48652">
    <property type="entry name" value="Tetraspanin"/>
    <property type="match status" value="1"/>
</dbReference>
<name>A0A1B0FJP2_GLOMM</name>
<evidence type="ECO:0000256" key="1">
    <source>
        <dbReference type="ARBA" id="ARBA00004141"/>
    </source>
</evidence>
<sequence>MDLVGRTFSDFVRRLSLKHLNLLIVSAIFILFRLTFDLFIAVCAVSAMLFAVVAVYYYLNWNRRNRQYMFTSKIMFLTIFAVMLFGTCCACILLRRTLRDMFKIAFENKEETFASKFIDYVQETYYCCGWNSVEDYLDEPIPKSCINRNPCHGICAVGCKNKILF</sequence>
<accession>A0A1B0FJP2</accession>
<dbReference type="Pfam" id="PF00335">
    <property type="entry name" value="Tetraspanin"/>
    <property type="match status" value="1"/>
</dbReference>
<dbReference type="GO" id="GO:0016020">
    <property type="term" value="C:membrane"/>
    <property type="evidence" value="ECO:0007669"/>
    <property type="project" value="UniProtKB-SubCell"/>
</dbReference>
<keyword evidence="7" id="KW-1185">Reference proteome</keyword>
<proteinExistence type="predicted"/>
<evidence type="ECO:0000313" key="6">
    <source>
        <dbReference type="EnsemblMetazoa" id="GMOY004032-PA"/>
    </source>
</evidence>
<keyword evidence="4 5" id="KW-0472">Membrane</keyword>
<dbReference type="AlphaFoldDB" id="A0A1B0FJP2"/>
<evidence type="ECO:0000256" key="5">
    <source>
        <dbReference type="SAM" id="Phobius"/>
    </source>
</evidence>
<dbReference type="InterPro" id="IPR008952">
    <property type="entry name" value="Tetraspanin_EC2_sf"/>
</dbReference>
<evidence type="ECO:0000256" key="2">
    <source>
        <dbReference type="ARBA" id="ARBA00022692"/>
    </source>
</evidence>
<evidence type="ECO:0008006" key="8">
    <source>
        <dbReference type="Google" id="ProtNLM"/>
    </source>
</evidence>
<organism evidence="6 7">
    <name type="scientific">Glossina morsitans morsitans</name>
    <name type="common">Savannah tsetse fly</name>
    <dbReference type="NCBI Taxonomy" id="37546"/>
    <lineage>
        <taxon>Eukaryota</taxon>
        <taxon>Metazoa</taxon>
        <taxon>Ecdysozoa</taxon>
        <taxon>Arthropoda</taxon>
        <taxon>Hexapoda</taxon>
        <taxon>Insecta</taxon>
        <taxon>Pterygota</taxon>
        <taxon>Neoptera</taxon>
        <taxon>Endopterygota</taxon>
        <taxon>Diptera</taxon>
        <taxon>Brachycera</taxon>
        <taxon>Muscomorpha</taxon>
        <taxon>Hippoboscoidea</taxon>
        <taxon>Glossinidae</taxon>
        <taxon>Glossina</taxon>
    </lineage>
</organism>
<dbReference type="EnsemblMetazoa" id="GMOY004032-RA">
    <property type="protein sequence ID" value="GMOY004032-PA"/>
    <property type="gene ID" value="GMOY004032"/>
</dbReference>
<dbReference type="VEuPathDB" id="VectorBase:GMOY004032"/>
<protein>
    <recommendedName>
        <fullName evidence="8">Tetraspanin</fullName>
    </recommendedName>
</protein>
<keyword evidence="2 5" id="KW-0812">Transmembrane</keyword>